<evidence type="ECO:0000256" key="1">
    <source>
        <dbReference type="ARBA" id="ARBA00022801"/>
    </source>
</evidence>
<feature type="domain" description="HD/PDEase" evidence="3">
    <location>
        <begin position="56"/>
        <end position="279"/>
    </location>
</feature>
<feature type="compositionally biased region" description="Basic and acidic residues" evidence="2">
    <location>
        <begin position="12"/>
        <end position="22"/>
    </location>
</feature>
<dbReference type="InterPro" id="IPR026875">
    <property type="entry name" value="PHydrolase_assoc_dom"/>
</dbReference>
<proteinExistence type="predicted"/>
<dbReference type="InterPro" id="IPR006261">
    <property type="entry name" value="dGTPase"/>
</dbReference>
<evidence type="ECO:0000259" key="3">
    <source>
        <dbReference type="SMART" id="SM00471"/>
    </source>
</evidence>
<dbReference type="Proteomes" id="UP001057991">
    <property type="component" value="Chromosome"/>
</dbReference>
<dbReference type="InterPro" id="IPR023293">
    <property type="entry name" value="dGTP_triP_hydro_central_sf"/>
</dbReference>
<dbReference type="InterPro" id="IPR027432">
    <property type="entry name" value="dGTP_triphosphohydrolase_C"/>
</dbReference>
<dbReference type="InterPro" id="IPR006674">
    <property type="entry name" value="HD_domain"/>
</dbReference>
<accession>A0A9Q9M0Z3</accession>
<dbReference type="NCBIfam" id="TIGR01353">
    <property type="entry name" value="dGTP_triPase"/>
    <property type="match status" value="1"/>
</dbReference>
<evidence type="ECO:0000313" key="4">
    <source>
        <dbReference type="EMBL" id="UWP96978.1"/>
    </source>
</evidence>
<sequence length="459" mass="51288">MQWDRLLNTQPWEDKGKAEDPARPQYVIDADRITFSAPFRRLANKTQVHPLHDNDHLRHRMIHSQEVASVGRTLGTQIGHWLVSEGHLCPGEEHKLAGIVHAACLAHDIGNPPFGHSGENSIGAWCRENLKAGQGVFNGIGEAKWEEFCRFEGNAQGFRILTRLEMYRNEGGMNLSHAALGAFMKYPMGAETSRKIKGGAEKSGIPKARVKDHIYVGAKKFGFFESEREIFAKSAQALGLIEETGPDGQSWWRRHPLVYLVEAADDICYNIVDLEDGFTAGDLSFDQVVALLDPVAFKTNRDQSTYTPYEQISYLRARAIGGAILACVEAFKANHEAILSGGYSGSLIASSKKSKEFAAIKDMANEQLFTAPRKTKLEVYGRNVVREVLHGIRPVFDALKEQDWNEAKLPEYERQLVRAIHLDLRDIHDSYSALHAMTDYVSGMTDRYAVEVSKMLSGT</sequence>
<dbReference type="Gene3D" id="1.10.3210.10">
    <property type="entry name" value="Hypothetical protein af1432"/>
    <property type="match status" value="1"/>
</dbReference>
<dbReference type="SMART" id="SM00471">
    <property type="entry name" value="HDc"/>
    <property type="match status" value="1"/>
</dbReference>
<dbReference type="AlphaFoldDB" id="A0A9Q9M0Z3"/>
<evidence type="ECO:0000256" key="2">
    <source>
        <dbReference type="SAM" id="MobiDB-lite"/>
    </source>
</evidence>
<dbReference type="SUPFAM" id="SSF109604">
    <property type="entry name" value="HD-domain/PDEase-like"/>
    <property type="match status" value="1"/>
</dbReference>
<feature type="region of interest" description="Disordered" evidence="2">
    <location>
        <begin position="1"/>
        <end position="23"/>
    </location>
</feature>
<gene>
    <name evidence="4" type="primary">dgt</name>
    <name evidence="4" type="ORF">K3X48_12165</name>
</gene>
<dbReference type="GO" id="GO:0016793">
    <property type="term" value="F:triphosphoric monoester hydrolase activity"/>
    <property type="evidence" value="ECO:0007669"/>
    <property type="project" value="InterPro"/>
</dbReference>
<dbReference type="Gene3D" id="1.10.3410.10">
    <property type="entry name" value="putative deoxyguanosinetriphosphate triphosphohydrolase like domain"/>
    <property type="match status" value="1"/>
</dbReference>
<keyword evidence="1" id="KW-0378">Hydrolase</keyword>
<dbReference type="EMBL" id="CP080776">
    <property type="protein sequence ID" value="UWP96978.1"/>
    <property type="molecule type" value="Genomic_DNA"/>
</dbReference>
<dbReference type="InterPro" id="IPR003607">
    <property type="entry name" value="HD/PDEase_dom"/>
</dbReference>
<protein>
    <submittedName>
        <fullName evidence="4">DNTP triphosphohydrolase</fullName>
    </submittedName>
</protein>
<name>A0A9Q9M0Z3_9RHOB</name>
<evidence type="ECO:0000313" key="5">
    <source>
        <dbReference type="Proteomes" id="UP001057991"/>
    </source>
</evidence>
<dbReference type="Gene3D" id="1.10.3550.10">
    <property type="entry name" value="eoxyguanosinetriphosphate triphosphohydrolase domain-like"/>
    <property type="match status" value="1"/>
</dbReference>
<reference evidence="4" key="1">
    <citation type="submission" date="2021-08" db="EMBL/GenBank/DDBJ databases">
        <authorList>
            <person name="Nwanade C."/>
            <person name="Wang M."/>
            <person name="Masoudi A."/>
            <person name="Yu Z."/>
            <person name="Liu J."/>
        </authorList>
    </citation>
    <scope>NUCLEOTIDE SEQUENCE</scope>
    <source>
        <strain evidence="4">S056</strain>
    </source>
</reference>
<dbReference type="Pfam" id="PF13286">
    <property type="entry name" value="HD_assoc"/>
    <property type="match status" value="1"/>
</dbReference>
<organism evidence="4 5">
    <name type="scientific">Aliiroseovarius crassostreae</name>
    <dbReference type="NCBI Taxonomy" id="154981"/>
    <lineage>
        <taxon>Bacteria</taxon>
        <taxon>Pseudomonadati</taxon>
        <taxon>Pseudomonadota</taxon>
        <taxon>Alphaproteobacteria</taxon>
        <taxon>Rhodobacterales</taxon>
        <taxon>Paracoccaceae</taxon>
        <taxon>Aliiroseovarius</taxon>
    </lineage>
</organism>
<dbReference type="Pfam" id="PF01966">
    <property type="entry name" value="HD"/>
    <property type="match status" value="1"/>
</dbReference>